<keyword evidence="11" id="KW-1185">Reference proteome</keyword>
<evidence type="ECO:0000256" key="9">
    <source>
        <dbReference type="ARBA" id="ARBA00023662"/>
    </source>
</evidence>
<evidence type="ECO:0000256" key="3">
    <source>
        <dbReference type="ARBA" id="ARBA00022574"/>
    </source>
</evidence>
<dbReference type="Ensembl" id="ENSFHET00000013990.1">
    <property type="protein sequence ID" value="ENSFHEP00000001381.1"/>
    <property type="gene ID" value="ENSFHEG00000002143.1"/>
</dbReference>
<dbReference type="AlphaFoldDB" id="A0A3Q2NQR3"/>
<dbReference type="InterPro" id="IPR001680">
    <property type="entry name" value="WD40_rpt"/>
</dbReference>
<keyword evidence="6" id="KW-0206">Cytoskeleton</keyword>
<dbReference type="GeneTree" id="ENSGT00530000064714"/>
<dbReference type="STRING" id="8078.ENSFHEP00000001381"/>
<keyword evidence="5" id="KW-0175">Coiled coil</keyword>
<organism evidence="10 11">
    <name type="scientific">Fundulus heteroclitus</name>
    <name type="common">Killifish</name>
    <name type="synonym">Mummichog</name>
    <dbReference type="NCBI Taxonomy" id="8078"/>
    <lineage>
        <taxon>Eukaryota</taxon>
        <taxon>Metazoa</taxon>
        <taxon>Chordata</taxon>
        <taxon>Craniata</taxon>
        <taxon>Vertebrata</taxon>
        <taxon>Euteleostomi</taxon>
        <taxon>Actinopterygii</taxon>
        <taxon>Neopterygii</taxon>
        <taxon>Teleostei</taxon>
        <taxon>Neoteleostei</taxon>
        <taxon>Acanthomorphata</taxon>
        <taxon>Ovalentaria</taxon>
        <taxon>Atherinomorphae</taxon>
        <taxon>Cyprinodontiformes</taxon>
        <taxon>Fundulidae</taxon>
        <taxon>Fundulus</taxon>
    </lineage>
</organism>
<reference evidence="10" key="2">
    <citation type="submission" date="2025-09" db="UniProtKB">
        <authorList>
            <consortium name="Ensembl"/>
        </authorList>
    </citation>
    <scope>IDENTIFICATION</scope>
</reference>
<dbReference type="GO" id="GO:0005930">
    <property type="term" value="C:axoneme"/>
    <property type="evidence" value="ECO:0007669"/>
    <property type="project" value="UniProtKB-SubCell"/>
</dbReference>
<name>A0A3Q2NQR3_FUNHE</name>
<evidence type="ECO:0000256" key="5">
    <source>
        <dbReference type="ARBA" id="ARBA00023054"/>
    </source>
</evidence>
<dbReference type="GO" id="GO:0007288">
    <property type="term" value="P:sperm axoneme assembly"/>
    <property type="evidence" value="ECO:0007669"/>
    <property type="project" value="TreeGrafter"/>
</dbReference>
<dbReference type="Proteomes" id="UP000265000">
    <property type="component" value="Unplaced"/>
</dbReference>
<dbReference type="InterPro" id="IPR036322">
    <property type="entry name" value="WD40_repeat_dom_sf"/>
</dbReference>
<evidence type="ECO:0000256" key="1">
    <source>
        <dbReference type="ARBA" id="ARBA00004430"/>
    </source>
</evidence>
<dbReference type="SUPFAM" id="SSF50978">
    <property type="entry name" value="WD40 repeat-like"/>
    <property type="match status" value="1"/>
</dbReference>
<keyword evidence="4" id="KW-0677">Repeat</keyword>
<comment type="subcellular location">
    <subcellularLocation>
        <location evidence="1">Cytoplasm</location>
        <location evidence="1">Cytoskeleton</location>
        <location evidence="1">Cilium axoneme</location>
    </subcellularLocation>
</comment>
<sequence>MAANGRRGAFAFSERKVSPSIFAYDFPGLSLKSELKGNAQLDYTSLTLSDGGPYLGSCSSFPDFSITVWDWEKAEMLCTQSQAGQDVVSLEFNPTNWLQLCALDTTTLTVWKIERCGHFHLMKPSSIQLPAANGSFAEELPLAPTKNPSRFVPETRLPAISALSKENPSLLPTRGTITPSALCWTATSQLYVGCAEGYLLLVDSESLSVSVLFNPAAPRMSPGLNVRFHQAVTSTWTVDPQGQLYLLKPAESERAEKVLDVLSGNFLTAIRFNFIVITQVQVQGNEMQFRSNQKYNSSKCRVNNGSICTGHGFLLNKHRDVYYYRQNFTDRFTCVQVTSLACCPVARYAAVGAASGKVLFVDLNDEERLCLVHEVYLYHAAVAHLVFDQNGNFLLCKLPMKTGVKIDTIYYKISSVCVFFSPDVPGCVVSLSTQCLGGSEEVKVLALCAAQEDTSDGGSMLIVLSLPVSSIAECVDRHGCLHMPKASSYNVLHPLTSCALGVGEVFAYCHRNKALQRFQLPEMVQLKPGEEVKGHPLGPASLLLSPDCMWLASVGRDGLLRIRPTASMVILSVFHYCELRCHSCRLGGVRSVSFSADGHSVVTTGFRDGSLQCTILRYNIAQSIMLTLCTTSNSRGSPCLRESHLQFDMSNKHVCGQIHKMLRENESLPEEEFNLDLEEQRRLEATVEQEVKAEIEQDIMKKWYLWDVLRRECWDSVMIKSRRIDVSKLFINETFLYFVFRSVSSELREDLRRVQNMRKIEKAACRVIKTGGVESD</sequence>
<evidence type="ECO:0000256" key="2">
    <source>
        <dbReference type="ARBA" id="ARBA00022490"/>
    </source>
</evidence>
<dbReference type="Pfam" id="PF25828">
    <property type="entry name" value="CC_Cfap43"/>
    <property type="match status" value="1"/>
</dbReference>
<evidence type="ECO:0000256" key="6">
    <source>
        <dbReference type="ARBA" id="ARBA00023212"/>
    </source>
</evidence>
<keyword evidence="2" id="KW-0963">Cytoplasm</keyword>
<evidence type="ECO:0000313" key="10">
    <source>
        <dbReference type="Ensembl" id="ENSFHEP00000001381.1"/>
    </source>
</evidence>
<evidence type="ECO:0000256" key="8">
    <source>
        <dbReference type="ARBA" id="ARBA00023605"/>
    </source>
</evidence>
<dbReference type="Pfam" id="PF00400">
    <property type="entry name" value="WD40"/>
    <property type="match status" value="1"/>
</dbReference>
<keyword evidence="3" id="KW-0853">WD repeat</keyword>
<dbReference type="SMART" id="SM00320">
    <property type="entry name" value="WD40"/>
    <property type="match status" value="5"/>
</dbReference>
<evidence type="ECO:0000256" key="7">
    <source>
        <dbReference type="ARBA" id="ARBA00023273"/>
    </source>
</evidence>
<dbReference type="InterPro" id="IPR015943">
    <property type="entry name" value="WD40/YVTN_repeat-like_dom_sf"/>
</dbReference>
<evidence type="ECO:0000256" key="4">
    <source>
        <dbReference type="ARBA" id="ARBA00022737"/>
    </source>
</evidence>
<dbReference type="Gene3D" id="2.130.10.10">
    <property type="entry name" value="YVTN repeat-like/Quinoprotein amine dehydrogenase"/>
    <property type="match status" value="2"/>
</dbReference>
<reference evidence="10" key="1">
    <citation type="submission" date="2025-08" db="UniProtKB">
        <authorList>
            <consortium name="Ensembl"/>
        </authorList>
    </citation>
    <scope>IDENTIFICATION</scope>
</reference>
<dbReference type="PANTHER" id="PTHR14885:SF1">
    <property type="entry name" value="CILIA- AND FLAGELLA-ASSOCIATED PROTEIN 43"/>
    <property type="match status" value="1"/>
</dbReference>
<evidence type="ECO:0000313" key="11">
    <source>
        <dbReference type="Proteomes" id="UP000265000"/>
    </source>
</evidence>
<accession>A0A3Q2NQR3</accession>
<keyword evidence="7" id="KW-0966">Cell projection</keyword>
<dbReference type="PANTHER" id="PTHR14885">
    <property type="entry name" value="CILIA- AND FLAGELLA-ASSOCIATED PROTEIN 43-RELATED"/>
    <property type="match status" value="1"/>
</dbReference>
<protein>
    <recommendedName>
        <fullName evidence="9">Cilia- and flagella-associated protein 43</fullName>
    </recommendedName>
</protein>
<proteinExistence type="inferred from homology"/>
<comment type="similarity">
    <text evidence="8">Belongs to the CFAP43 family.</text>
</comment>